<dbReference type="SMART" id="SM00450">
    <property type="entry name" value="RHOD"/>
    <property type="match status" value="1"/>
</dbReference>
<protein>
    <submittedName>
        <fullName evidence="2">Rhodanese-related sulfurtransferase</fullName>
    </submittedName>
</protein>
<dbReference type="PANTHER" id="PTHR43031">
    <property type="entry name" value="FAD-DEPENDENT OXIDOREDUCTASE"/>
    <property type="match status" value="1"/>
</dbReference>
<dbReference type="AlphaFoldDB" id="A0A543CKM7"/>
<reference evidence="2 3" key="1">
    <citation type="submission" date="2019-06" db="EMBL/GenBank/DDBJ databases">
        <title>Sequencing the genomes of 1000 actinobacteria strains.</title>
        <authorList>
            <person name="Klenk H.-P."/>
        </authorList>
    </citation>
    <scope>NUCLEOTIDE SEQUENCE [LARGE SCALE GENOMIC DNA]</scope>
    <source>
        <strain evidence="2 3">DSM 102200</strain>
    </source>
</reference>
<comment type="caution">
    <text evidence="2">The sequence shown here is derived from an EMBL/GenBank/DDBJ whole genome shotgun (WGS) entry which is preliminary data.</text>
</comment>
<dbReference type="InterPro" id="IPR036873">
    <property type="entry name" value="Rhodanese-like_dom_sf"/>
</dbReference>
<name>A0A543CKM7_9ACTN</name>
<keyword evidence="2" id="KW-0808">Transferase</keyword>
<dbReference type="PROSITE" id="PS50206">
    <property type="entry name" value="RHODANESE_3"/>
    <property type="match status" value="1"/>
</dbReference>
<feature type="domain" description="Rhodanese" evidence="1">
    <location>
        <begin position="16"/>
        <end position="103"/>
    </location>
</feature>
<evidence type="ECO:0000313" key="2">
    <source>
        <dbReference type="EMBL" id="TQL97639.1"/>
    </source>
</evidence>
<keyword evidence="3" id="KW-1185">Reference proteome</keyword>
<dbReference type="Proteomes" id="UP000316096">
    <property type="component" value="Unassembled WGS sequence"/>
</dbReference>
<dbReference type="GO" id="GO:0016740">
    <property type="term" value="F:transferase activity"/>
    <property type="evidence" value="ECO:0007669"/>
    <property type="project" value="UniProtKB-KW"/>
</dbReference>
<organism evidence="2 3">
    <name type="scientific">Actinoallomurus bryophytorum</name>
    <dbReference type="NCBI Taxonomy" id="1490222"/>
    <lineage>
        <taxon>Bacteria</taxon>
        <taxon>Bacillati</taxon>
        <taxon>Actinomycetota</taxon>
        <taxon>Actinomycetes</taxon>
        <taxon>Streptosporangiales</taxon>
        <taxon>Thermomonosporaceae</taxon>
        <taxon>Actinoallomurus</taxon>
    </lineage>
</organism>
<dbReference type="PANTHER" id="PTHR43031:SF1">
    <property type="entry name" value="PYRIDINE NUCLEOTIDE-DISULPHIDE OXIDOREDUCTASE"/>
    <property type="match status" value="1"/>
</dbReference>
<gene>
    <name evidence="2" type="ORF">FB559_3237</name>
</gene>
<proteinExistence type="predicted"/>
<dbReference type="Pfam" id="PF00581">
    <property type="entry name" value="Rhodanese"/>
    <property type="match status" value="1"/>
</dbReference>
<dbReference type="InterPro" id="IPR050229">
    <property type="entry name" value="GlpE_sulfurtransferase"/>
</dbReference>
<accession>A0A543CKM7</accession>
<dbReference type="SUPFAM" id="SSF52821">
    <property type="entry name" value="Rhodanese/Cell cycle control phosphatase"/>
    <property type="match status" value="1"/>
</dbReference>
<sequence length="112" mass="12062">MNLFNNRLPSVAASAVPDDGFLLDVRENDEWQAGHAPDAVHIPLSELNDRAREVPNDRDVYVICRAGSRSAQAVAAFNNAGWKTSNVDGGMHAWEAAGRPMVSESGTDPFVA</sequence>
<dbReference type="InterPro" id="IPR001763">
    <property type="entry name" value="Rhodanese-like_dom"/>
</dbReference>
<dbReference type="Gene3D" id="3.40.250.10">
    <property type="entry name" value="Rhodanese-like domain"/>
    <property type="match status" value="1"/>
</dbReference>
<dbReference type="EMBL" id="VFOZ01000001">
    <property type="protein sequence ID" value="TQL97639.1"/>
    <property type="molecule type" value="Genomic_DNA"/>
</dbReference>
<dbReference type="RefSeq" id="WP_141956348.1">
    <property type="nucleotide sequence ID" value="NZ_VFOZ01000001.1"/>
</dbReference>
<evidence type="ECO:0000313" key="3">
    <source>
        <dbReference type="Proteomes" id="UP000316096"/>
    </source>
</evidence>
<evidence type="ECO:0000259" key="1">
    <source>
        <dbReference type="PROSITE" id="PS50206"/>
    </source>
</evidence>
<dbReference type="OrthoDB" id="9800872at2"/>
<dbReference type="CDD" id="cd00158">
    <property type="entry name" value="RHOD"/>
    <property type="match status" value="1"/>
</dbReference>